<proteinExistence type="predicted"/>
<dbReference type="Proteomes" id="UP000469011">
    <property type="component" value="Unassembled WGS sequence"/>
</dbReference>
<evidence type="ECO:0000256" key="1">
    <source>
        <dbReference type="SAM" id="MobiDB-lite"/>
    </source>
</evidence>
<feature type="transmembrane region" description="Helical" evidence="2">
    <location>
        <begin position="86"/>
        <end position="107"/>
    </location>
</feature>
<feature type="compositionally biased region" description="Basic residues" evidence="1">
    <location>
        <begin position="256"/>
        <end position="267"/>
    </location>
</feature>
<comment type="caution">
    <text evidence="3">The sequence shown here is derived from an EMBL/GenBank/DDBJ whole genome shotgun (WGS) entry which is preliminary data.</text>
</comment>
<keyword evidence="2" id="KW-0472">Membrane</keyword>
<organism evidence="3 4">
    <name type="scientific">Jiella pacifica</name>
    <dbReference type="NCBI Taxonomy" id="2696469"/>
    <lineage>
        <taxon>Bacteria</taxon>
        <taxon>Pseudomonadati</taxon>
        <taxon>Pseudomonadota</taxon>
        <taxon>Alphaproteobacteria</taxon>
        <taxon>Hyphomicrobiales</taxon>
        <taxon>Aurantimonadaceae</taxon>
        <taxon>Jiella</taxon>
    </lineage>
</organism>
<feature type="transmembrane region" description="Helical" evidence="2">
    <location>
        <begin position="137"/>
        <end position="160"/>
    </location>
</feature>
<feature type="compositionally biased region" description="Basic and acidic residues" evidence="1">
    <location>
        <begin position="236"/>
        <end position="248"/>
    </location>
</feature>
<feature type="transmembrane region" description="Helical" evidence="2">
    <location>
        <begin position="7"/>
        <end position="32"/>
    </location>
</feature>
<dbReference type="AlphaFoldDB" id="A0A6N9TDS4"/>
<evidence type="ECO:0000256" key="2">
    <source>
        <dbReference type="SAM" id="Phobius"/>
    </source>
</evidence>
<protein>
    <submittedName>
        <fullName evidence="3">Uncharacterized protein</fullName>
    </submittedName>
</protein>
<keyword evidence="2" id="KW-1133">Transmembrane helix</keyword>
<reference evidence="3 4" key="1">
    <citation type="submission" date="2020-01" db="EMBL/GenBank/DDBJ databases">
        <title>Jiella pacifica sp. nov.</title>
        <authorList>
            <person name="Xue Z."/>
            <person name="Zhu S."/>
            <person name="Chen J."/>
            <person name="Yang J."/>
        </authorList>
    </citation>
    <scope>NUCLEOTIDE SEQUENCE [LARGE SCALE GENOMIC DNA]</scope>
    <source>
        <strain evidence="3 4">40Bstr34</strain>
    </source>
</reference>
<accession>A0A6N9TDS4</accession>
<keyword evidence="2" id="KW-0812">Transmembrane</keyword>
<sequence>MTRPGLLDYLIGHVLCLAVFSFAFVASAVQWFNGQEDQFIFIVIFGFLARWSYAAFTRVQRYRDERLQEAALLGIPPPTRSRFARWFSGLVTLILLPFVAAALLGMAEGLFGFRIDEAFDRVAGQSYALPAWVGEGLGWIVAHQAALAASGILMLGLMLLGGRIARSRQNPRMRVRPDRRLPWKEAVQVVVQPRGGQSEELDAQTAYVMGYGASVPVWEPEFAQDAAEQEAEVSVGDDRVSEPERPEGRMPTPAKVPRRGAFRKPSA</sequence>
<dbReference type="RefSeq" id="WP_163466284.1">
    <property type="nucleotide sequence ID" value="NZ_JAAAMG010000040.1"/>
</dbReference>
<feature type="transmembrane region" description="Helical" evidence="2">
    <location>
        <begin position="38"/>
        <end position="56"/>
    </location>
</feature>
<feature type="region of interest" description="Disordered" evidence="1">
    <location>
        <begin position="222"/>
        <end position="267"/>
    </location>
</feature>
<dbReference type="EMBL" id="JAAAMG010000040">
    <property type="protein sequence ID" value="NDW07829.1"/>
    <property type="molecule type" value="Genomic_DNA"/>
</dbReference>
<evidence type="ECO:0000313" key="3">
    <source>
        <dbReference type="EMBL" id="NDW07829.1"/>
    </source>
</evidence>
<gene>
    <name evidence="3" type="ORF">GTK09_25830</name>
</gene>
<keyword evidence="4" id="KW-1185">Reference proteome</keyword>
<evidence type="ECO:0000313" key="4">
    <source>
        <dbReference type="Proteomes" id="UP000469011"/>
    </source>
</evidence>
<name>A0A6N9TDS4_9HYPH</name>